<dbReference type="OrthoDB" id="635774at2759"/>
<dbReference type="InterPro" id="IPR050167">
    <property type="entry name" value="Ser_Thr_protein_kinase"/>
</dbReference>
<dbReference type="InterPro" id="IPR000719">
    <property type="entry name" value="Prot_kinase_dom"/>
</dbReference>
<dbReference type="CDD" id="cd00180">
    <property type="entry name" value="PKc"/>
    <property type="match status" value="1"/>
</dbReference>
<dbReference type="GO" id="GO:0005524">
    <property type="term" value="F:ATP binding"/>
    <property type="evidence" value="ECO:0007669"/>
    <property type="project" value="InterPro"/>
</dbReference>
<dbReference type="GO" id="GO:0005737">
    <property type="term" value="C:cytoplasm"/>
    <property type="evidence" value="ECO:0007669"/>
    <property type="project" value="TreeGrafter"/>
</dbReference>
<feature type="region of interest" description="Disordered" evidence="1">
    <location>
        <begin position="1141"/>
        <end position="1162"/>
    </location>
</feature>
<dbReference type="GO" id="GO:0007165">
    <property type="term" value="P:signal transduction"/>
    <property type="evidence" value="ECO:0007669"/>
    <property type="project" value="TreeGrafter"/>
</dbReference>
<dbReference type="InterPro" id="IPR011009">
    <property type="entry name" value="Kinase-like_dom_sf"/>
</dbReference>
<accession>K9FRP7</accession>
<dbReference type="OMA" id="RDDHRDT"/>
<feature type="compositionally biased region" description="Polar residues" evidence="1">
    <location>
        <begin position="1244"/>
        <end position="1259"/>
    </location>
</feature>
<feature type="compositionally biased region" description="Polar residues" evidence="1">
    <location>
        <begin position="1048"/>
        <end position="1067"/>
    </location>
</feature>
<feature type="region of interest" description="Disordered" evidence="1">
    <location>
        <begin position="711"/>
        <end position="744"/>
    </location>
</feature>
<feature type="compositionally biased region" description="Polar residues" evidence="1">
    <location>
        <begin position="1086"/>
        <end position="1099"/>
    </location>
</feature>
<reference evidence="4" key="1">
    <citation type="journal article" date="2012" name="BMC Genomics">
        <title>Genome sequence of the necrotrophic fungus Penicillium digitatum, the main postharvest pathogen of citrus.</title>
        <authorList>
            <person name="Marcet-Houben M."/>
            <person name="Ballester A.-R."/>
            <person name="de la Fuente B."/>
            <person name="Harries E."/>
            <person name="Marcos J.F."/>
            <person name="Gonzalez-Candelas L."/>
            <person name="Gabaldon T."/>
        </authorList>
    </citation>
    <scope>NUCLEOTIDE SEQUENCE [LARGE SCALE GENOMIC DNA]</scope>
    <source>
        <strain evidence="4">PHI26 / CECT 20796</strain>
    </source>
</reference>
<feature type="compositionally biased region" description="Polar residues" evidence="1">
    <location>
        <begin position="170"/>
        <end position="185"/>
    </location>
</feature>
<feature type="compositionally biased region" description="Polar residues" evidence="1">
    <location>
        <begin position="808"/>
        <end position="827"/>
    </location>
</feature>
<feature type="region of interest" description="Disordered" evidence="1">
    <location>
        <begin position="1"/>
        <end position="189"/>
    </location>
</feature>
<feature type="compositionally biased region" description="Polar residues" evidence="1">
    <location>
        <begin position="928"/>
        <end position="958"/>
    </location>
</feature>
<feature type="compositionally biased region" description="Polar residues" evidence="1">
    <location>
        <begin position="724"/>
        <end position="742"/>
    </location>
</feature>
<dbReference type="AlphaFoldDB" id="K9FRP7"/>
<evidence type="ECO:0000313" key="4">
    <source>
        <dbReference type="Proteomes" id="UP000009882"/>
    </source>
</evidence>
<dbReference type="EMBL" id="AKCT01000181">
    <property type="protein sequence ID" value="EKV12340.1"/>
    <property type="molecule type" value="Genomic_DNA"/>
</dbReference>
<dbReference type="Gene3D" id="1.10.510.10">
    <property type="entry name" value="Transferase(Phosphotransferase) domain 1"/>
    <property type="match status" value="1"/>
</dbReference>
<dbReference type="GO" id="GO:0004672">
    <property type="term" value="F:protein kinase activity"/>
    <property type="evidence" value="ECO:0007669"/>
    <property type="project" value="InterPro"/>
</dbReference>
<name>K9FRP7_PEND2</name>
<dbReference type="eggNOG" id="KOG0201">
    <property type="taxonomic scope" value="Eukaryota"/>
</dbReference>
<proteinExistence type="predicted"/>
<dbReference type="PROSITE" id="PS50011">
    <property type="entry name" value="PROTEIN_KINASE_DOM"/>
    <property type="match status" value="1"/>
</dbReference>
<dbReference type="PANTHER" id="PTHR23257">
    <property type="entry name" value="SERINE-THREONINE PROTEIN KINASE"/>
    <property type="match status" value="1"/>
</dbReference>
<dbReference type="SUPFAM" id="SSF56112">
    <property type="entry name" value="Protein kinase-like (PK-like)"/>
    <property type="match status" value="1"/>
</dbReference>
<feature type="compositionally biased region" description="Basic and acidic residues" evidence="1">
    <location>
        <begin position="1073"/>
        <end position="1085"/>
    </location>
</feature>
<feature type="region of interest" description="Disordered" evidence="1">
    <location>
        <begin position="928"/>
        <end position="1099"/>
    </location>
</feature>
<dbReference type="STRING" id="1170229.K9FRP7"/>
<feature type="compositionally biased region" description="Polar residues" evidence="1">
    <location>
        <begin position="1031"/>
        <end position="1040"/>
    </location>
</feature>
<dbReference type="InterPro" id="IPR001245">
    <property type="entry name" value="Ser-Thr/Tyr_kinase_cat_dom"/>
</dbReference>
<dbReference type="InParanoid" id="K9FRP7"/>
<protein>
    <recommendedName>
        <fullName evidence="2">Protein kinase domain-containing protein</fullName>
    </recommendedName>
</protein>
<evidence type="ECO:0000259" key="2">
    <source>
        <dbReference type="PROSITE" id="PS50011"/>
    </source>
</evidence>
<feature type="compositionally biased region" description="Basic and acidic residues" evidence="1">
    <location>
        <begin position="40"/>
        <end position="49"/>
    </location>
</feature>
<feature type="compositionally biased region" description="Low complexity" evidence="1">
    <location>
        <begin position="1147"/>
        <end position="1158"/>
    </location>
</feature>
<feature type="region of interest" description="Disordered" evidence="1">
    <location>
        <begin position="802"/>
        <end position="840"/>
    </location>
</feature>
<feature type="compositionally biased region" description="Basic and acidic residues" evidence="1">
    <location>
        <begin position="96"/>
        <end position="118"/>
    </location>
</feature>
<comment type="caution">
    <text evidence="3">The sequence shown here is derived from an EMBL/GenBank/DDBJ whole genome shotgun (WGS) entry which is preliminary data.</text>
</comment>
<feature type="domain" description="Protein kinase" evidence="2">
    <location>
        <begin position="326"/>
        <end position="564"/>
    </location>
</feature>
<organism evidence="3 4">
    <name type="scientific">Penicillium digitatum (strain PHI26 / CECT 20796)</name>
    <name type="common">Green mold</name>
    <dbReference type="NCBI Taxonomy" id="1170229"/>
    <lineage>
        <taxon>Eukaryota</taxon>
        <taxon>Fungi</taxon>
        <taxon>Dikarya</taxon>
        <taxon>Ascomycota</taxon>
        <taxon>Pezizomycotina</taxon>
        <taxon>Eurotiomycetes</taxon>
        <taxon>Eurotiomycetidae</taxon>
        <taxon>Eurotiales</taxon>
        <taxon>Aspergillaceae</taxon>
        <taxon>Penicillium</taxon>
    </lineage>
</organism>
<dbReference type="Proteomes" id="UP000009882">
    <property type="component" value="Unassembled WGS sequence"/>
</dbReference>
<gene>
    <name evidence="3" type="ORF">PDIG_44680</name>
</gene>
<dbReference type="HOGENOM" id="CLU_006696_1_1_1"/>
<evidence type="ECO:0000256" key="1">
    <source>
        <dbReference type="SAM" id="MobiDB-lite"/>
    </source>
</evidence>
<dbReference type="Pfam" id="PF07714">
    <property type="entry name" value="PK_Tyr_Ser-Thr"/>
    <property type="match status" value="1"/>
</dbReference>
<feature type="compositionally biased region" description="Polar residues" evidence="1">
    <location>
        <begin position="964"/>
        <end position="983"/>
    </location>
</feature>
<evidence type="ECO:0000313" key="3">
    <source>
        <dbReference type="EMBL" id="EKV12340.1"/>
    </source>
</evidence>
<feature type="region of interest" description="Disordered" evidence="1">
    <location>
        <begin position="1216"/>
        <end position="1259"/>
    </location>
</feature>
<sequence>MAISVPKSCSPTRPAFLDDKDDNPPRQSMWHRLGLRKLWQGRDDHRDTTSGESQDEISPRPSSDNSRAKQDNLTRRLSRKVGVGLPRTTHFNRQSSDLERLTPREPDIRRALSADRRPLSSPKSRSPPPTVGPRKSAPEVQWLGPTPTTTVDDAPEPESEPNDAHEINDISESSNPHSEITTDNFDVTEDDDYSMDLDMELEQRWILNLSMHFRDGSEREKFFVTYAETPNRWRRVTISCDYHDAQPYSLERELKELRYQRDKCARIYESIRESLLAIQFYEGVTNLRLETSDGRLHVHVTEDVNETIPYPPISCIRHLVNAPIIPEDSLHFESHLSGFVYKINMDGRFYIKKEIPGPDTVDEFLYEINALHALKDRPSVIQVEGIVVDEWRGVVKGLLITYAEKGALVDILYEQRGRTSFARRERWAKQIVQGLCEIHESGYVQGDFTLANIVVDADDNAKIIDINRRGCPVGWEPPEIAAMIESNQRISMYIGVKTDLFQLGMTLWALAMEEDEPERQPRPLRLGDDVKIPEYYRQIVAICLSPTPRHRLSAKDLLSKFPPLPEARVSTPIQSLETIANDSRHLPFSNWALPQPSELGQTFPKGMMQQDNHDYPQKEFSGNSHDEMAHPIFSESHDLVKQSTITLAELNGDMGFSSKPSSSSTLNHHESHNHYEYIEFPRHFDDGSSPYHSDSQRPEDTLVSQIRSMGNGFHSHTLEPPVFSNKSNSLETAPMNNQQETPDQPIYNDSRALVSTEITAPPLPEVSISLVESQDQEALNRPFPKPANDEVDLETSALPISPTFRDYGTSSDNQAIHFSTGPSSIKHTNQEGDQPCARATTDKCDLESSHLPLGPTFRDPASLIGLQQNAPKLVNSSPKEPPKQKCADLPCAKIEIKPKFSEPLPTSSSLSLSELPINPTFRSSGASIGALGTTSSPNSLPVQLSTQNGVDQPRTDATTYVKPTLTTPQGSKNSQPFPSSPINPTLARSGPSLELPSAPRVVESSPIEPPKQTHPSSPYANTGVKPKFTEPSPSTSTLASSELPINPTFRSSETSINISSAPSSQGPSPIETPKPDHAVMPRENDITPTSSPKSSRFPSMHISSLRHTGASIGSLGTPFAASPSVFRIGLLRRPWEKPSANYPDLKSASTMSPGSASSIGNSQTLRKPENAILPAKTHPIESQRNEPCGQSSSTMAGINHTQANLLNSNSSLLRSKLPISPAHSNSKAGSTYAEVEMARAVQGPPSSQAKPSISRFSSN</sequence>
<keyword evidence="4" id="KW-1185">Reference proteome</keyword>